<dbReference type="InterPro" id="IPR024074">
    <property type="entry name" value="AS_cat/multimer_dom_body"/>
</dbReference>
<evidence type="ECO:0000256" key="5">
    <source>
        <dbReference type="ARBA" id="ARBA00022598"/>
    </source>
</evidence>
<dbReference type="InterPro" id="IPR048268">
    <property type="entry name" value="Arginosuc_syn_C"/>
</dbReference>
<comment type="subcellular location">
    <subcellularLocation>
        <location evidence="9">Cytoplasm</location>
    </subcellularLocation>
</comment>
<proteinExistence type="inferred from homology"/>
<organism evidence="12 13">
    <name type="scientific">Sulfobacillus harzensis</name>
    <dbReference type="NCBI Taxonomy" id="2729629"/>
    <lineage>
        <taxon>Bacteria</taxon>
        <taxon>Bacillati</taxon>
        <taxon>Bacillota</taxon>
        <taxon>Clostridia</taxon>
        <taxon>Eubacteriales</taxon>
        <taxon>Clostridiales Family XVII. Incertae Sedis</taxon>
        <taxon>Sulfobacillus</taxon>
    </lineage>
</organism>
<protein>
    <recommendedName>
        <fullName evidence="3 9">Argininosuccinate synthase</fullName>
        <ecNumber evidence="3 9">6.3.4.5</ecNumber>
    </recommendedName>
    <alternativeName>
        <fullName evidence="9">Citrulline--aspartate ligase</fullName>
    </alternativeName>
</protein>
<feature type="binding site" evidence="9">
    <location>
        <position position="173"/>
    </location>
    <ligand>
        <name>L-citrulline</name>
        <dbReference type="ChEBI" id="CHEBI:57743"/>
    </ligand>
</feature>
<feature type="binding site" evidence="9">
    <location>
        <position position="114"/>
    </location>
    <ligand>
        <name>ATP</name>
        <dbReference type="ChEBI" id="CHEBI:30616"/>
    </ligand>
</feature>
<keyword evidence="9" id="KW-0963">Cytoplasm</keyword>
<evidence type="ECO:0000259" key="10">
    <source>
        <dbReference type="Pfam" id="PF00764"/>
    </source>
</evidence>
<keyword evidence="6 9" id="KW-0028">Amino-acid biosynthesis</keyword>
<dbReference type="NCBIfam" id="NF001770">
    <property type="entry name" value="PRK00509.1"/>
    <property type="match status" value="1"/>
</dbReference>
<dbReference type="InterPro" id="IPR014729">
    <property type="entry name" value="Rossmann-like_a/b/a_fold"/>
</dbReference>
<feature type="binding site" evidence="9">
    <location>
        <position position="84"/>
    </location>
    <ligand>
        <name>L-citrulline</name>
        <dbReference type="ChEBI" id="CHEBI:57743"/>
    </ligand>
</feature>
<comment type="caution">
    <text evidence="9">Lacks conserved residue(s) required for the propagation of feature annotation.</text>
</comment>
<dbReference type="HAMAP" id="MF_00005">
    <property type="entry name" value="Arg_succ_synth_type1"/>
    <property type="match status" value="1"/>
</dbReference>
<feature type="binding site" evidence="9">
    <location>
        <position position="116"/>
    </location>
    <ligand>
        <name>L-aspartate</name>
        <dbReference type="ChEBI" id="CHEBI:29991"/>
    </ligand>
</feature>
<comment type="similarity">
    <text evidence="9">Belongs to the argininosuccinate synthase family. Type 1 subfamily.</text>
</comment>
<name>A0A7Y0L1T7_9FIRM</name>
<dbReference type="SUPFAM" id="SSF52402">
    <property type="entry name" value="Adenine nucleotide alpha hydrolases-like"/>
    <property type="match status" value="1"/>
</dbReference>
<reference evidence="12 13" key="1">
    <citation type="submission" date="2020-04" db="EMBL/GenBank/DDBJ databases">
        <authorList>
            <person name="Zhang R."/>
            <person name="Schippers A."/>
        </authorList>
    </citation>
    <scope>NUCLEOTIDE SEQUENCE [LARGE SCALE GENOMIC DNA]</scope>
    <source>
        <strain evidence="12 13">DSM 109850</strain>
    </source>
</reference>
<dbReference type="NCBIfam" id="TIGR00032">
    <property type="entry name" value="argG"/>
    <property type="match status" value="1"/>
</dbReference>
<dbReference type="Pfam" id="PF00764">
    <property type="entry name" value="Arginosuc_synth"/>
    <property type="match status" value="1"/>
</dbReference>
<feature type="domain" description="Arginosuccinate synthase-like N-terminal" evidence="10">
    <location>
        <begin position="2"/>
        <end position="163"/>
    </location>
</feature>
<keyword evidence="13" id="KW-1185">Reference proteome</keyword>
<evidence type="ECO:0000256" key="3">
    <source>
        <dbReference type="ARBA" id="ARBA00012286"/>
    </source>
</evidence>
<keyword evidence="8 9" id="KW-0067">ATP-binding</keyword>
<feature type="binding site" evidence="9">
    <location>
        <position position="124"/>
    </location>
    <ligand>
        <name>L-citrulline</name>
        <dbReference type="ChEBI" id="CHEBI:57743"/>
    </ligand>
</feature>
<dbReference type="InterPro" id="IPR001518">
    <property type="entry name" value="Arginosuc_synth"/>
</dbReference>
<dbReference type="AlphaFoldDB" id="A0A7Y0L1T7"/>
<dbReference type="GO" id="GO:0000053">
    <property type="term" value="P:argininosuccinate metabolic process"/>
    <property type="evidence" value="ECO:0007669"/>
    <property type="project" value="TreeGrafter"/>
</dbReference>
<feature type="binding site" evidence="9">
    <location>
        <position position="120"/>
    </location>
    <ligand>
        <name>L-citrulline</name>
        <dbReference type="ChEBI" id="CHEBI:57743"/>
    </ligand>
</feature>
<dbReference type="SUPFAM" id="SSF69864">
    <property type="entry name" value="Argininosuccinate synthetase, C-terminal domain"/>
    <property type="match status" value="1"/>
</dbReference>
<keyword evidence="5 9" id="KW-0436">Ligase</keyword>
<evidence type="ECO:0000256" key="1">
    <source>
        <dbReference type="ARBA" id="ARBA00004967"/>
    </source>
</evidence>
<dbReference type="GO" id="GO:0006526">
    <property type="term" value="P:L-arginine biosynthetic process"/>
    <property type="evidence" value="ECO:0007669"/>
    <property type="project" value="UniProtKB-UniRule"/>
</dbReference>
<feature type="binding site" evidence="9">
    <location>
        <position position="120"/>
    </location>
    <ligand>
        <name>L-aspartate</name>
        <dbReference type="ChEBI" id="CHEBI:29991"/>
    </ligand>
</feature>
<dbReference type="Gene3D" id="3.40.50.620">
    <property type="entry name" value="HUPs"/>
    <property type="match status" value="1"/>
</dbReference>
<feature type="domain" description="Arginosuccinate synthase C-terminal" evidence="11">
    <location>
        <begin position="172"/>
        <end position="390"/>
    </location>
</feature>
<accession>A0A7Y0L1T7</accession>
<dbReference type="PROSITE" id="PS00565">
    <property type="entry name" value="ARGININOSUCCIN_SYN_2"/>
    <property type="match status" value="1"/>
</dbReference>
<dbReference type="Gene3D" id="1.20.5.470">
    <property type="entry name" value="Single helix bin"/>
    <property type="match status" value="1"/>
</dbReference>
<feature type="binding site" evidence="9">
    <location>
        <position position="121"/>
    </location>
    <ligand>
        <name>L-aspartate</name>
        <dbReference type="ChEBI" id="CHEBI:29991"/>
    </ligand>
</feature>
<evidence type="ECO:0000256" key="6">
    <source>
        <dbReference type="ARBA" id="ARBA00022605"/>
    </source>
</evidence>
<dbReference type="GO" id="GO:0005737">
    <property type="term" value="C:cytoplasm"/>
    <property type="evidence" value="ECO:0007669"/>
    <property type="project" value="UniProtKB-SubCell"/>
</dbReference>
<dbReference type="UniPathway" id="UPA00068">
    <property type="reaction ID" value="UER00113"/>
</dbReference>
<dbReference type="GO" id="GO:0005524">
    <property type="term" value="F:ATP binding"/>
    <property type="evidence" value="ECO:0007669"/>
    <property type="project" value="UniProtKB-UniRule"/>
</dbReference>
<feature type="binding site" evidence="9">
    <location>
        <begin position="6"/>
        <end position="14"/>
    </location>
    <ligand>
        <name>ATP</name>
        <dbReference type="ChEBI" id="CHEBI:30616"/>
    </ligand>
</feature>
<feature type="binding site" evidence="9">
    <location>
        <position position="258"/>
    </location>
    <ligand>
        <name>L-citrulline</name>
        <dbReference type="ChEBI" id="CHEBI:57743"/>
    </ligand>
</feature>
<evidence type="ECO:0000256" key="7">
    <source>
        <dbReference type="ARBA" id="ARBA00022741"/>
    </source>
</evidence>
<dbReference type="EC" id="6.3.4.5" evidence="3 9"/>
<dbReference type="GO" id="GO:0000050">
    <property type="term" value="P:urea cycle"/>
    <property type="evidence" value="ECO:0007669"/>
    <property type="project" value="TreeGrafter"/>
</dbReference>
<dbReference type="Pfam" id="PF20979">
    <property type="entry name" value="Arginosuc_syn_C"/>
    <property type="match status" value="1"/>
</dbReference>
<feature type="binding site" evidence="9">
    <location>
        <position position="270"/>
    </location>
    <ligand>
        <name>L-citrulline</name>
        <dbReference type="ChEBI" id="CHEBI:57743"/>
    </ligand>
</feature>
<dbReference type="FunFam" id="3.90.1260.10:FF:000007">
    <property type="entry name" value="Argininosuccinate synthase"/>
    <property type="match status" value="1"/>
</dbReference>
<dbReference type="RefSeq" id="WP_169097377.1">
    <property type="nucleotide sequence ID" value="NZ_JABBVZ010000011.1"/>
</dbReference>
<dbReference type="CDD" id="cd01999">
    <property type="entry name" value="ASS"/>
    <property type="match status" value="1"/>
</dbReference>
<evidence type="ECO:0000256" key="8">
    <source>
        <dbReference type="ARBA" id="ARBA00022840"/>
    </source>
</evidence>
<dbReference type="PANTHER" id="PTHR11587:SF2">
    <property type="entry name" value="ARGININOSUCCINATE SYNTHASE"/>
    <property type="match status" value="1"/>
</dbReference>
<dbReference type="PROSITE" id="PS00564">
    <property type="entry name" value="ARGININOSUCCIN_SYN_1"/>
    <property type="match status" value="1"/>
</dbReference>
<keyword evidence="4 9" id="KW-0055">Arginine biosynthesis</keyword>
<evidence type="ECO:0000313" key="13">
    <source>
        <dbReference type="Proteomes" id="UP000533476"/>
    </source>
</evidence>
<keyword evidence="7 9" id="KW-0547">Nucleotide-binding</keyword>
<evidence type="ECO:0000259" key="11">
    <source>
        <dbReference type="Pfam" id="PF20979"/>
    </source>
</evidence>
<dbReference type="FunFam" id="3.40.50.620:FF:000019">
    <property type="entry name" value="Argininosuccinate synthase"/>
    <property type="match status" value="1"/>
</dbReference>
<evidence type="ECO:0000313" key="12">
    <source>
        <dbReference type="EMBL" id="NMP21728.1"/>
    </source>
</evidence>
<evidence type="ECO:0000256" key="4">
    <source>
        <dbReference type="ARBA" id="ARBA00022571"/>
    </source>
</evidence>
<dbReference type="EMBL" id="JABBVZ010000011">
    <property type="protein sequence ID" value="NMP21728.1"/>
    <property type="molecule type" value="Genomic_DNA"/>
</dbReference>
<feature type="binding site" evidence="9">
    <location>
        <position position="182"/>
    </location>
    <ligand>
        <name>L-citrulline</name>
        <dbReference type="ChEBI" id="CHEBI:57743"/>
    </ligand>
</feature>
<dbReference type="InterPro" id="IPR023434">
    <property type="entry name" value="Arginosuc_synth_type_1_subfam"/>
</dbReference>
<comment type="catalytic activity">
    <reaction evidence="9">
        <text>L-citrulline + L-aspartate + ATP = 2-(N(omega)-L-arginino)succinate + AMP + diphosphate + H(+)</text>
        <dbReference type="Rhea" id="RHEA:10932"/>
        <dbReference type="ChEBI" id="CHEBI:15378"/>
        <dbReference type="ChEBI" id="CHEBI:29991"/>
        <dbReference type="ChEBI" id="CHEBI:30616"/>
        <dbReference type="ChEBI" id="CHEBI:33019"/>
        <dbReference type="ChEBI" id="CHEBI:57472"/>
        <dbReference type="ChEBI" id="CHEBI:57743"/>
        <dbReference type="ChEBI" id="CHEBI:456215"/>
        <dbReference type="EC" id="6.3.4.5"/>
    </reaction>
</comment>
<comment type="pathway">
    <text evidence="1 9">Amino-acid biosynthesis; L-arginine biosynthesis; L-arginine from L-ornithine and carbamoyl phosphate: step 2/3.</text>
</comment>
<comment type="subunit">
    <text evidence="2 9">Homotetramer.</text>
</comment>
<sequence length="400" mass="43661">MRIALAYSGGLDTSVIIPWLKEHYAADVFAVVVNVGQKDDFRYIAHKALASGASDVWIPDCRQEFLESYAFPMVQAEALYEGQYLLGTAIARPLIAKKLVEGAAKFGAEAVAHGATGKGNDQVRFEVGVRALNPDLAIIAPWRLWDLKGRQDEMAYAAAHGVPVDSTPESPYSRDENLWHVSHEGGAIENPALPIPPDVYTWTVHPEDAPDAPEVVDIGFVNGIPVSINGHPHNAVTLVESLNSLGSRHGVGRLTMVEDRLVGMKSRGVYETPAGTILYAAHKALTSLVWDREVTYFMDQVGTKLARLTYDGLWFSPLREILLETTKTANQPVTGEVRVKLFKGQATAAAVKQAPESLYSPELATFEASSFSHQDAEGFIRLWGLSSQVYGSVHREGIKV</sequence>
<dbReference type="Gene3D" id="3.90.1260.10">
    <property type="entry name" value="Argininosuccinate synthetase, chain A, domain 2"/>
    <property type="match status" value="1"/>
</dbReference>
<dbReference type="InterPro" id="IPR018223">
    <property type="entry name" value="Arginosuc_synth_CS"/>
</dbReference>
<evidence type="ECO:0000256" key="9">
    <source>
        <dbReference type="HAMAP-Rule" id="MF_00005"/>
    </source>
</evidence>
<dbReference type="GO" id="GO:0004055">
    <property type="term" value="F:argininosuccinate synthase activity"/>
    <property type="evidence" value="ECO:0007669"/>
    <property type="project" value="UniProtKB-UniRule"/>
</dbReference>
<gene>
    <name evidence="9" type="primary">argG</name>
    <name evidence="12" type="ORF">HIJ39_05080</name>
</gene>
<evidence type="ECO:0000256" key="2">
    <source>
        <dbReference type="ARBA" id="ARBA00011881"/>
    </source>
</evidence>
<dbReference type="PANTHER" id="PTHR11587">
    <property type="entry name" value="ARGININOSUCCINATE SYNTHASE"/>
    <property type="match status" value="1"/>
</dbReference>
<comment type="caution">
    <text evidence="12">The sequence shown here is derived from an EMBL/GenBank/DDBJ whole genome shotgun (WGS) entry which is preliminary data.</text>
</comment>
<dbReference type="InterPro" id="IPR048267">
    <property type="entry name" value="Arginosuc_syn_N"/>
</dbReference>
<dbReference type="Proteomes" id="UP000533476">
    <property type="component" value="Unassembled WGS sequence"/>
</dbReference>